<comment type="caution">
    <text evidence="2">The sequence shown here is derived from an EMBL/GenBank/DDBJ whole genome shotgun (WGS) entry which is preliminary data.</text>
</comment>
<keyword evidence="3" id="KW-1185">Reference proteome</keyword>
<evidence type="ECO:0000313" key="3">
    <source>
        <dbReference type="Proteomes" id="UP001232755"/>
    </source>
</evidence>
<reference evidence="2 3" key="1">
    <citation type="submission" date="2023-07" db="EMBL/GenBank/DDBJ databases">
        <title>Comparative genomics of wheat-associated soil bacteria to identify genetic determinants of phenazine resistance.</title>
        <authorList>
            <person name="Mouncey N."/>
        </authorList>
    </citation>
    <scope>NUCLEOTIDE SEQUENCE [LARGE SCALE GENOMIC DNA]</scope>
    <source>
        <strain evidence="2 3">B3I12</strain>
    </source>
</reference>
<dbReference type="Proteomes" id="UP001232755">
    <property type="component" value="Unassembled WGS sequence"/>
</dbReference>
<proteinExistence type="predicted"/>
<evidence type="ECO:0000259" key="1">
    <source>
        <dbReference type="Pfam" id="PF05235"/>
    </source>
</evidence>
<dbReference type="InterPro" id="IPR038186">
    <property type="entry name" value="CHAD_dom_sf"/>
</dbReference>
<gene>
    <name evidence="2" type="ORF">QF034_003740</name>
</gene>
<feature type="domain" description="CHAD" evidence="1">
    <location>
        <begin position="29"/>
        <end position="98"/>
    </location>
</feature>
<dbReference type="EMBL" id="JAUSYP010000001">
    <property type="protein sequence ID" value="MDQ0749509.1"/>
    <property type="molecule type" value="Genomic_DNA"/>
</dbReference>
<protein>
    <recommendedName>
        <fullName evidence="1">CHAD domain-containing protein</fullName>
    </recommendedName>
</protein>
<dbReference type="Pfam" id="PF05235">
    <property type="entry name" value="CHAD"/>
    <property type="match status" value="1"/>
</dbReference>
<dbReference type="InterPro" id="IPR007899">
    <property type="entry name" value="CHAD_dom"/>
</dbReference>
<dbReference type="Gene3D" id="1.40.20.10">
    <property type="entry name" value="CHAD domain"/>
    <property type="match status" value="1"/>
</dbReference>
<organism evidence="2 3">
    <name type="scientific">Streptomyces africanus</name>
    <dbReference type="NCBI Taxonomy" id="231024"/>
    <lineage>
        <taxon>Bacteria</taxon>
        <taxon>Bacillati</taxon>
        <taxon>Actinomycetota</taxon>
        <taxon>Actinomycetes</taxon>
        <taxon>Kitasatosporales</taxon>
        <taxon>Streptomycetaceae</taxon>
        <taxon>Streptomyces</taxon>
    </lineage>
</organism>
<evidence type="ECO:0000313" key="2">
    <source>
        <dbReference type="EMBL" id="MDQ0749509.1"/>
    </source>
</evidence>
<sequence>MAKQHLDPTDPLAGPAPTGDTLAGYLRAQATEFLRALRLHRETGSGANGSEASVEAARALRRSARRISAGLHTFQPLLDTDWCEGMRPELAWVSGTLAMEHAYTSRPGTPAERLAPLVGLHGVACPGG</sequence>
<name>A0ABU0QQ44_9ACTN</name>
<accession>A0ABU0QQ44</accession>